<protein>
    <submittedName>
        <fullName evidence="1">Uncharacterized protein</fullName>
    </submittedName>
</protein>
<gene>
    <name evidence="1" type="ORF">J4032_22145</name>
</gene>
<reference evidence="1 2" key="1">
    <citation type="submission" date="2021-03" db="EMBL/GenBank/DDBJ databases">
        <title>Complete genome of Streptomyces formicae strain 1H-GS9 (DSM 100524).</title>
        <authorList>
            <person name="Atanasov K.E."/>
            <person name="Altabella T."/>
            <person name="Ferrer A."/>
        </authorList>
    </citation>
    <scope>NUCLEOTIDE SEQUENCE [LARGE SCALE GENOMIC DNA]</scope>
    <source>
        <strain evidence="1 2">1H-GS9</strain>
    </source>
</reference>
<keyword evidence="2" id="KW-1185">Reference proteome</keyword>
<dbReference type="RefSeq" id="WP_242332721.1">
    <property type="nucleotide sequence ID" value="NZ_CP071872.1"/>
</dbReference>
<sequence>MTTAVDPESWPCAVCDRPARERVHRGCEDRMRTNLEALPRLYRALAAALQPGRRGGDGRSGTRTAPIPCSLDAVDLRARGGIEGVLGGWARDLCEREGWSIPDYTSITAIVDWGAKTLITNLPMICDEHPAVKEIADELRSVRAQAERLITGEKPPRRVPVACPCGAILRVTLDTAGVKCPGCSQQYGHSELFGLPLAERRAAA</sequence>
<accession>A0ABY3WMC3</accession>
<evidence type="ECO:0000313" key="1">
    <source>
        <dbReference type="EMBL" id="UNM13798.1"/>
    </source>
</evidence>
<name>A0ABY3WMC3_9ACTN</name>
<dbReference type="Proteomes" id="UP000828924">
    <property type="component" value="Chromosome"/>
</dbReference>
<dbReference type="EMBL" id="CP071872">
    <property type="protein sequence ID" value="UNM13798.1"/>
    <property type="molecule type" value="Genomic_DNA"/>
</dbReference>
<proteinExistence type="predicted"/>
<evidence type="ECO:0000313" key="2">
    <source>
        <dbReference type="Proteomes" id="UP000828924"/>
    </source>
</evidence>
<organism evidence="1 2">
    <name type="scientific">Streptomyces formicae</name>
    <dbReference type="NCBI Taxonomy" id="1616117"/>
    <lineage>
        <taxon>Bacteria</taxon>
        <taxon>Bacillati</taxon>
        <taxon>Actinomycetota</taxon>
        <taxon>Actinomycetes</taxon>
        <taxon>Kitasatosporales</taxon>
        <taxon>Streptomycetaceae</taxon>
        <taxon>Streptomyces</taxon>
    </lineage>
</organism>